<keyword evidence="1" id="KW-1133">Transmembrane helix</keyword>
<gene>
    <name evidence="2" type="ORF">CBW24_13880</name>
</gene>
<dbReference type="PANTHER" id="PTHR34980:SF2">
    <property type="entry name" value="INNER MEMBRANE PROTEIN YHAH-RELATED"/>
    <property type="match status" value="1"/>
</dbReference>
<sequence length="125" mass="13835">MSFTEAVKTCFEKYAVISGRARRSELWWFGLFTWGGSFLISFVEGAVLQGLTWGLLGALWSLAMLVPSICVGGRRLHDRDMSAWWLLLGLIPVLGSLALLIIFCLRGTDGPNRFGPDPLATPAYR</sequence>
<keyword evidence="1" id="KW-0472">Membrane</keyword>
<name>A0A291M407_9RHOB</name>
<dbReference type="KEGG" id="cmag:CBW24_13880"/>
<feature type="transmembrane region" description="Helical" evidence="1">
    <location>
        <begin position="53"/>
        <end position="71"/>
    </location>
</feature>
<feature type="transmembrane region" description="Helical" evidence="1">
    <location>
        <begin position="26"/>
        <end position="47"/>
    </location>
</feature>
<keyword evidence="1" id="KW-0812">Transmembrane</keyword>
<reference evidence="2 3" key="1">
    <citation type="submission" date="2017-05" db="EMBL/GenBank/DDBJ databases">
        <title>Comparative genomic and metabolic analysis of manganese-oxidizing mechanisms in Celeribater manganoxidans DY25T: its adaption to the environment of polymetallic nodule.</title>
        <authorList>
            <person name="Wang X."/>
        </authorList>
    </citation>
    <scope>NUCLEOTIDE SEQUENCE [LARGE SCALE GENOMIC DNA]</scope>
    <source>
        <strain evidence="2 3">DY25</strain>
    </source>
</reference>
<proteinExistence type="predicted"/>
<dbReference type="Proteomes" id="UP000219050">
    <property type="component" value="Chromosome"/>
</dbReference>
<feature type="transmembrane region" description="Helical" evidence="1">
    <location>
        <begin position="83"/>
        <end position="103"/>
    </location>
</feature>
<protein>
    <submittedName>
        <fullName evidence="2">DUF805 domain-containing protein</fullName>
    </submittedName>
</protein>
<dbReference type="AlphaFoldDB" id="A0A291M407"/>
<dbReference type="Pfam" id="PF05656">
    <property type="entry name" value="DUF805"/>
    <property type="match status" value="1"/>
</dbReference>
<accession>A0A291M407</accession>
<evidence type="ECO:0000313" key="3">
    <source>
        <dbReference type="Proteomes" id="UP000219050"/>
    </source>
</evidence>
<dbReference type="GO" id="GO:0005886">
    <property type="term" value="C:plasma membrane"/>
    <property type="evidence" value="ECO:0007669"/>
    <property type="project" value="TreeGrafter"/>
</dbReference>
<dbReference type="InterPro" id="IPR008523">
    <property type="entry name" value="DUF805"/>
</dbReference>
<keyword evidence="3" id="KW-1185">Reference proteome</keyword>
<dbReference type="EMBL" id="CP021404">
    <property type="protein sequence ID" value="ATI43475.1"/>
    <property type="molecule type" value="Genomic_DNA"/>
</dbReference>
<dbReference type="PANTHER" id="PTHR34980">
    <property type="entry name" value="INNER MEMBRANE PROTEIN-RELATED-RELATED"/>
    <property type="match status" value="1"/>
</dbReference>
<evidence type="ECO:0000256" key="1">
    <source>
        <dbReference type="SAM" id="Phobius"/>
    </source>
</evidence>
<dbReference type="OrthoDB" id="9812349at2"/>
<organism evidence="2 3">
    <name type="scientific">Pacificitalea manganoxidans</name>
    <dbReference type="NCBI Taxonomy" id="1411902"/>
    <lineage>
        <taxon>Bacteria</taxon>
        <taxon>Pseudomonadati</taxon>
        <taxon>Pseudomonadota</taxon>
        <taxon>Alphaproteobacteria</taxon>
        <taxon>Rhodobacterales</taxon>
        <taxon>Paracoccaceae</taxon>
        <taxon>Pacificitalea</taxon>
    </lineage>
</organism>
<evidence type="ECO:0000313" key="2">
    <source>
        <dbReference type="EMBL" id="ATI43475.1"/>
    </source>
</evidence>